<evidence type="ECO:0000313" key="1">
    <source>
        <dbReference type="EMBL" id="CAG8674744.1"/>
    </source>
</evidence>
<comment type="caution">
    <text evidence="1">The sequence shown here is derived from an EMBL/GenBank/DDBJ whole genome shotgun (WGS) entry which is preliminary data.</text>
</comment>
<keyword evidence="2" id="KW-1185">Reference proteome</keyword>
<organism evidence="1 2">
    <name type="scientific">Cetraspora pellucida</name>
    <dbReference type="NCBI Taxonomy" id="1433469"/>
    <lineage>
        <taxon>Eukaryota</taxon>
        <taxon>Fungi</taxon>
        <taxon>Fungi incertae sedis</taxon>
        <taxon>Mucoromycota</taxon>
        <taxon>Glomeromycotina</taxon>
        <taxon>Glomeromycetes</taxon>
        <taxon>Diversisporales</taxon>
        <taxon>Gigasporaceae</taxon>
        <taxon>Cetraspora</taxon>
    </lineage>
</organism>
<dbReference type="Proteomes" id="UP000789366">
    <property type="component" value="Unassembled WGS sequence"/>
</dbReference>
<sequence>MPISIPNIQPPKRDKTKPSKLKLSELCTWLPKNYFSKIKSDFTPHLEENNIKESITWSQLRYTARESWILDIVEECLKQKLVDRADNFRRRNKKANLKVINSNMQAANNNEEPFTTSSSNSFVTSTSNNNIVTSKNYELYDSTSDMAFDTTFSSNKELSRNISSQPYKYTLKTNTSIIKTTDRISNQTRQKYHINSEDSLPKRIQKKDTLQSSTLANET</sequence>
<dbReference type="EMBL" id="CAJVPW010017101">
    <property type="protein sequence ID" value="CAG8674744.1"/>
    <property type="molecule type" value="Genomic_DNA"/>
</dbReference>
<proteinExistence type="predicted"/>
<protein>
    <submittedName>
        <fullName evidence="1">10460_t:CDS:1</fullName>
    </submittedName>
</protein>
<name>A0ACA9NTE5_9GLOM</name>
<evidence type="ECO:0000313" key="2">
    <source>
        <dbReference type="Proteomes" id="UP000789366"/>
    </source>
</evidence>
<reference evidence="1" key="1">
    <citation type="submission" date="2021-06" db="EMBL/GenBank/DDBJ databases">
        <authorList>
            <person name="Kallberg Y."/>
            <person name="Tangrot J."/>
            <person name="Rosling A."/>
        </authorList>
    </citation>
    <scope>NUCLEOTIDE SEQUENCE</scope>
    <source>
        <strain evidence="1">28 12/20/2015</strain>
    </source>
</reference>
<gene>
    <name evidence="1" type="ORF">SPELUC_LOCUS9848</name>
</gene>
<accession>A0ACA9NTE5</accession>